<dbReference type="EMBL" id="JRNU01000040">
    <property type="protein sequence ID" value="KGF51340.1"/>
    <property type="molecule type" value="Genomic_DNA"/>
</dbReference>
<feature type="chain" id="PRO_5001916727" description="DUF3256 domain-containing protein" evidence="1">
    <location>
        <begin position="20"/>
        <end position="199"/>
    </location>
</feature>
<protein>
    <recommendedName>
        <fullName evidence="4">DUF3256 domain-containing protein</fullName>
    </recommendedName>
</protein>
<dbReference type="SUPFAM" id="SSF160925">
    <property type="entry name" value="PG1388-like"/>
    <property type="match status" value="1"/>
</dbReference>
<dbReference type="RefSeq" id="WP_024992688.1">
    <property type="nucleotide sequence ID" value="NZ_JRNU01000040.1"/>
</dbReference>
<dbReference type="AlphaFoldDB" id="A0A096AX43"/>
<proteinExistence type="predicted"/>
<keyword evidence="1" id="KW-0732">Signal</keyword>
<evidence type="ECO:0000256" key="1">
    <source>
        <dbReference type="SAM" id="SignalP"/>
    </source>
</evidence>
<keyword evidence="3" id="KW-1185">Reference proteome</keyword>
<dbReference type="Proteomes" id="UP000029614">
    <property type="component" value="Unassembled WGS sequence"/>
</dbReference>
<evidence type="ECO:0000313" key="2">
    <source>
        <dbReference type="EMBL" id="KGF51340.1"/>
    </source>
</evidence>
<comment type="caution">
    <text evidence="2">The sequence shown here is derived from an EMBL/GenBank/DDBJ whole genome shotgun (WGS) entry which is preliminary data.</text>
</comment>
<dbReference type="PROSITE" id="PS51257">
    <property type="entry name" value="PROKAR_LIPOPROTEIN"/>
    <property type="match status" value="1"/>
</dbReference>
<reference evidence="2 3" key="1">
    <citation type="submission" date="2014-07" db="EMBL/GenBank/DDBJ databases">
        <authorList>
            <person name="McCorrison J."/>
            <person name="Sanka R."/>
            <person name="Torralba M."/>
            <person name="Gillis M."/>
            <person name="Haft D.H."/>
            <person name="Methe B."/>
            <person name="Sutton G."/>
            <person name="Nelson K.E."/>
        </authorList>
    </citation>
    <scope>NUCLEOTIDE SEQUENCE [LARGE SCALE GENOMIC DNA]</scope>
    <source>
        <strain evidence="2 3">DNF00058</strain>
    </source>
</reference>
<name>A0A096AX43_9BACT</name>
<organism evidence="2 3">
    <name type="scientific">Prevotella amnii DNF00058</name>
    <dbReference type="NCBI Taxonomy" id="1401066"/>
    <lineage>
        <taxon>Bacteria</taxon>
        <taxon>Pseudomonadati</taxon>
        <taxon>Bacteroidota</taxon>
        <taxon>Bacteroidia</taxon>
        <taxon>Bacteroidales</taxon>
        <taxon>Prevotellaceae</taxon>
        <taxon>Prevotella</taxon>
    </lineage>
</organism>
<gene>
    <name evidence="2" type="ORF">HMPREF9302_07740</name>
</gene>
<dbReference type="InterPro" id="IPR021670">
    <property type="entry name" value="DUF3256"/>
</dbReference>
<dbReference type="Pfam" id="PF11644">
    <property type="entry name" value="DUF3256"/>
    <property type="match status" value="1"/>
</dbReference>
<feature type="signal peptide" evidence="1">
    <location>
        <begin position="1"/>
        <end position="19"/>
    </location>
</feature>
<evidence type="ECO:0000313" key="3">
    <source>
        <dbReference type="Proteomes" id="UP000029614"/>
    </source>
</evidence>
<sequence length="199" mass="23350">MKLLFVAIMFYMGCSCVSAQSMRDIWVNMPKGLIPYLDKSLRTDLIDGVKKKPYVPVKNLLGDTTRIEKMTDNYLKVRLNNKTYLQIKKINTNTIAVVKSWNYPTSDSELNIYSTDWRVQKYSKIDLTLHTERPDTMQESTYNELKSLLSPYFVVFTLLEKKNDLIVDYSFPLLGKKEYERVKPIIKTKVLHWQDNGFK</sequence>
<evidence type="ECO:0008006" key="4">
    <source>
        <dbReference type="Google" id="ProtNLM"/>
    </source>
</evidence>
<accession>A0A096AX43</accession>